<dbReference type="InterPro" id="IPR003597">
    <property type="entry name" value="Ig_C1-set"/>
</dbReference>
<dbReference type="InterPro" id="IPR007110">
    <property type="entry name" value="Ig-like_dom"/>
</dbReference>
<dbReference type="InterPro" id="IPR001003">
    <property type="entry name" value="MHC_II_a_N"/>
</dbReference>
<dbReference type="Proteomes" id="UP000824540">
    <property type="component" value="Unassembled WGS sequence"/>
</dbReference>
<dbReference type="Pfam" id="PF07654">
    <property type="entry name" value="C1-set"/>
    <property type="match status" value="1"/>
</dbReference>
<comment type="caution">
    <text evidence="5">The sequence shown here is derived from an EMBL/GenBank/DDBJ whole genome shotgun (WGS) entry which is preliminary data.</text>
</comment>
<evidence type="ECO:0000313" key="6">
    <source>
        <dbReference type="Proteomes" id="UP000824540"/>
    </source>
</evidence>
<dbReference type="Gene3D" id="2.60.40.10">
    <property type="entry name" value="Immunoglobulins"/>
    <property type="match status" value="1"/>
</dbReference>
<dbReference type="Pfam" id="PF00993">
    <property type="entry name" value="MHC_II_alpha"/>
    <property type="match status" value="1"/>
</dbReference>
<dbReference type="InterPro" id="IPR013783">
    <property type="entry name" value="Ig-like_fold"/>
</dbReference>
<keyword evidence="2" id="KW-0325">Glycoprotein</keyword>
<name>A0A8T2P0N8_9TELE</name>
<dbReference type="SUPFAM" id="SSF48726">
    <property type="entry name" value="Immunoglobulin"/>
    <property type="match status" value="1"/>
</dbReference>
<dbReference type="OrthoDB" id="8925804at2759"/>
<dbReference type="AlphaFoldDB" id="A0A8T2P0N8"/>
<dbReference type="CDD" id="cd05767">
    <property type="entry name" value="IgC1_MHC_II_alpha"/>
    <property type="match status" value="1"/>
</dbReference>
<evidence type="ECO:0000256" key="3">
    <source>
        <dbReference type="ARBA" id="ARBA00023319"/>
    </source>
</evidence>
<dbReference type="InterPro" id="IPR003006">
    <property type="entry name" value="Ig/MHC_CS"/>
</dbReference>
<dbReference type="InterPro" id="IPR036179">
    <property type="entry name" value="Ig-like_dom_sf"/>
</dbReference>
<reference evidence="5" key="1">
    <citation type="thesis" date="2021" institute="BYU ScholarsArchive" country="Provo, UT, USA">
        <title>Applications of and Algorithms for Genome Assembly and Genomic Analyses with an Emphasis on Marine Teleosts.</title>
        <authorList>
            <person name="Pickett B.D."/>
        </authorList>
    </citation>
    <scope>NUCLEOTIDE SEQUENCE</scope>
    <source>
        <strain evidence="5">HI-2016</strain>
    </source>
</reference>
<dbReference type="PANTHER" id="PTHR19944">
    <property type="entry name" value="MHC CLASS II-RELATED"/>
    <property type="match status" value="1"/>
</dbReference>
<proteinExistence type="inferred from homology"/>
<sequence>MDFKNKKVVITLPESFAESSAPGYDQQALAQHQICLNNLDVCTKSNVDPEAIDPPQSTIYSRDEVVLGKRNTLVCFVNNFYPAPVKVKWTKNNAEVKEGVTLSRYYPNSDFTFRQFSTLSIVPEEGDIYSCTVEHKGLQEPLTRPFMKTQDQEEQMAENHGFVC</sequence>
<dbReference type="GO" id="GO:0019882">
    <property type="term" value="P:antigen processing and presentation"/>
    <property type="evidence" value="ECO:0007669"/>
    <property type="project" value="InterPro"/>
</dbReference>
<dbReference type="GO" id="GO:0006955">
    <property type="term" value="P:immune response"/>
    <property type="evidence" value="ECO:0007669"/>
    <property type="project" value="InterPro"/>
</dbReference>
<dbReference type="PANTHER" id="PTHR19944:SF86">
    <property type="entry name" value="HLA CLASS II HISTOCOMPATIBILITY ANTIGEN, DR ALPHA CHAIN"/>
    <property type="match status" value="1"/>
</dbReference>
<dbReference type="PROSITE" id="PS00290">
    <property type="entry name" value="IG_MHC"/>
    <property type="match status" value="1"/>
</dbReference>
<keyword evidence="6" id="KW-1185">Reference proteome</keyword>
<dbReference type="InterPro" id="IPR050160">
    <property type="entry name" value="MHC/Immunoglobulin"/>
</dbReference>
<dbReference type="EMBL" id="JAFBMS010000018">
    <property type="protein sequence ID" value="KAG9345260.1"/>
    <property type="molecule type" value="Genomic_DNA"/>
</dbReference>
<gene>
    <name evidence="5" type="ORF">JZ751_009806</name>
</gene>
<protein>
    <recommendedName>
        <fullName evidence="4">Ig-like domain-containing protein</fullName>
    </recommendedName>
</protein>
<evidence type="ECO:0000313" key="5">
    <source>
        <dbReference type="EMBL" id="KAG9345260.1"/>
    </source>
</evidence>
<comment type="similarity">
    <text evidence="1">Belongs to the MHC class II family.</text>
</comment>
<accession>A0A8T2P0N8</accession>
<dbReference type="SUPFAM" id="SSF54452">
    <property type="entry name" value="MHC antigen-recognition domain"/>
    <property type="match status" value="1"/>
</dbReference>
<keyword evidence="3" id="KW-0393">Immunoglobulin domain</keyword>
<organism evidence="5 6">
    <name type="scientific">Albula glossodonta</name>
    <name type="common">roundjaw bonefish</name>
    <dbReference type="NCBI Taxonomy" id="121402"/>
    <lineage>
        <taxon>Eukaryota</taxon>
        <taxon>Metazoa</taxon>
        <taxon>Chordata</taxon>
        <taxon>Craniata</taxon>
        <taxon>Vertebrata</taxon>
        <taxon>Euteleostomi</taxon>
        <taxon>Actinopterygii</taxon>
        <taxon>Neopterygii</taxon>
        <taxon>Teleostei</taxon>
        <taxon>Albuliformes</taxon>
        <taxon>Albulidae</taxon>
        <taxon>Albula</taxon>
    </lineage>
</organism>
<dbReference type="SMART" id="SM00407">
    <property type="entry name" value="IGc1"/>
    <property type="match status" value="1"/>
</dbReference>
<dbReference type="InterPro" id="IPR011162">
    <property type="entry name" value="MHC_I/II-like_Ag-recog"/>
</dbReference>
<dbReference type="PROSITE" id="PS50835">
    <property type="entry name" value="IG_LIKE"/>
    <property type="match status" value="1"/>
</dbReference>
<feature type="domain" description="Ig-like" evidence="4">
    <location>
        <begin position="49"/>
        <end position="143"/>
    </location>
</feature>
<evidence type="ECO:0000256" key="2">
    <source>
        <dbReference type="ARBA" id="ARBA00023180"/>
    </source>
</evidence>
<dbReference type="GO" id="GO:0042613">
    <property type="term" value="C:MHC class II protein complex"/>
    <property type="evidence" value="ECO:0007669"/>
    <property type="project" value="InterPro"/>
</dbReference>
<evidence type="ECO:0000256" key="1">
    <source>
        <dbReference type="ARBA" id="ARBA00007394"/>
    </source>
</evidence>
<evidence type="ECO:0000259" key="4">
    <source>
        <dbReference type="PROSITE" id="PS50835"/>
    </source>
</evidence>